<feature type="domain" description="Type IV / VI secretion system DotU" evidence="2">
    <location>
        <begin position="91"/>
        <end position="257"/>
    </location>
</feature>
<gene>
    <name evidence="3" type="ORF">SOCEGT47_038260</name>
</gene>
<dbReference type="Pfam" id="PF09850">
    <property type="entry name" value="DotU"/>
    <property type="match status" value="1"/>
</dbReference>
<protein>
    <recommendedName>
        <fullName evidence="2">Type IV / VI secretion system DotU domain-containing protein</fullName>
    </recommendedName>
</protein>
<proteinExistence type="predicted"/>
<evidence type="ECO:0000256" key="1">
    <source>
        <dbReference type="SAM" id="Phobius"/>
    </source>
</evidence>
<reference evidence="3 4" key="1">
    <citation type="submission" date="2015-09" db="EMBL/GenBank/DDBJ databases">
        <title>Sorangium comparison.</title>
        <authorList>
            <person name="Zaburannyi N."/>
            <person name="Bunk B."/>
            <person name="Overmann J."/>
            <person name="Mueller R."/>
        </authorList>
    </citation>
    <scope>NUCLEOTIDE SEQUENCE [LARGE SCALE GENOMIC DNA]</scope>
    <source>
        <strain evidence="3 4">So ceGT47</strain>
    </source>
</reference>
<name>A0A4P2Q348_SORCE</name>
<dbReference type="InterPro" id="IPR017732">
    <property type="entry name" value="T4/T6SS_DotU"/>
</dbReference>
<evidence type="ECO:0000313" key="3">
    <source>
        <dbReference type="EMBL" id="AUX23303.1"/>
    </source>
</evidence>
<dbReference type="Gene3D" id="1.25.40.590">
    <property type="entry name" value="Type IV / VI secretion system, DotU"/>
    <property type="match status" value="1"/>
</dbReference>
<organism evidence="3 4">
    <name type="scientific">Sorangium cellulosum</name>
    <name type="common">Polyangium cellulosum</name>
    <dbReference type="NCBI Taxonomy" id="56"/>
    <lineage>
        <taxon>Bacteria</taxon>
        <taxon>Pseudomonadati</taxon>
        <taxon>Myxococcota</taxon>
        <taxon>Polyangia</taxon>
        <taxon>Polyangiales</taxon>
        <taxon>Polyangiaceae</taxon>
        <taxon>Sorangium</taxon>
    </lineage>
</organism>
<accession>A0A4P2Q348</accession>
<evidence type="ECO:0000259" key="2">
    <source>
        <dbReference type="Pfam" id="PF09850"/>
    </source>
</evidence>
<dbReference type="EMBL" id="CP012670">
    <property type="protein sequence ID" value="AUX23303.1"/>
    <property type="molecule type" value="Genomic_DNA"/>
</dbReference>
<dbReference type="AlphaFoldDB" id="A0A4P2Q348"/>
<keyword evidence="1" id="KW-0812">Transmembrane</keyword>
<evidence type="ECO:0000313" key="4">
    <source>
        <dbReference type="Proteomes" id="UP000295781"/>
    </source>
</evidence>
<feature type="transmembrane region" description="Helical" evidence="1">
    <location>
        <begin position="238"/>
        <end position="258"/>
    </location>
</feature>
<dbReference type="InterPro" id="IPR038522">
    <property type="entry name" value="T4/T6SS_DotU_sf"/>
</dbReference>
<keyword evidence="1" id="KW-1133">Transmembrane helix</keyword>
<keyword evidence="1" id="KW-0472">Membrane</keyword>
<dbReference type="Proteomes" id="UP000295781">
    <property type="component" value="Chromosome"/>
</dbReference>
<sequence length="262" mass="29325">MGTMGSTTALWFAIEEAFAEVEGLCVEARAAELALEHKKREEAAVRSLGRGRTTAVEEDAPRAEVEKGRRAARAAELARDLAFQEAHPGGADFVRLRARVRQRLVWLKGQLSSTLPEHDVHYVLFPIVVHFDELVRLVSRGATTRWEPLQSELYNVDNGGELFYTRLEERLVQEETPPIVFEAFYFCLSDGFQGMHQGDARKIAEYKARIELRIPKKPVEDVDDDAAGPPVELVRFPWLYYAAALGAVVGLYAVLSWIGGSL</sequence>